<keyword evidence="4 10" id="KW-0812">Transmembrane</keyword>
<keyword evidence="8 15" id="KW-0675">Receptor</keyword>
<evidence type="ECO:0000256" key="4">
    <source>
        <dbReference type="ARBA" id="ARBA00022692"/>
    </source>
</evidence>
<feature type="signal peptide" evidence="12">
    <location>
        <begin position="1"/>
        <end position="19"/>
    </location>
</feature>
<organism evidence="15 16">
    <name type="scientific">Pararcticibacter amylolyticus</name>
    <dbReference type="NCBI Taxonomy" id="2173175"/>
    <lineage>
        <taxon>Bacteria</taxon>
        <taxon>Pseudomonadati</taxon>
        <taxon>Bacteroidota</taxon>
        <taxon>Sphingobacteriia</taxon>
        <taxon>Sphingobacteriales</taxon>
        <taxon>Sphingobacteriaceae</taxon>
        <taxon>Pararcticibacter</taxon>
    </lineage>
</organism>
<evidence type="ECO:0000256" key="1">
    <source>
        <dbReference type="ARBA" id="ARBA00004571"/>
    </source>
</evidence>
<comment type="subcellular location">
    <subcellularLocation>
        <location evidence="1 10">Cell outer membrane</location>
        <topology evidence="1 10">Multi-pass membrane protein</topology>
    </subcellularLocation>
</comment>
<dbReference type="InterPro" id="IPR008969">
    <property type="entry name" value="CarboxyPept-like_regulatory"/>
</dbReference>
<evidence type="ECO:0000256" key="9">
    <source>
        <dbReference type="ARBA" id="ARBA00023237"/>
    </source>
</evidence>
<evidence type="ECO:0000256" key="6">
    <source>
        <dbReference type="ARBA" id="ARBA00023077"/>
    </source>
</evidence>
<evidence type="ECO:0000256" key="12">
    <source>
        <dbReference type="SAM" id="SignalP"/>
    </source>
</evidence>
<dbReference type="GO" id="GO:0015344">
    <property type="term" value="F:siderophore uptake transmembrane transporter activity"/>
    <property type="evidence" value="ECO:0007669"/>
    <property type="project" value="TreeGrafter"/>
</dbReference>
<dbReference type="GO" id="GO:0044718">
    <property type="term" value="P:siderophore transmembrane transport"/>
    <property type="evidence" value="ECO:0007669"/>
    <property type="project" value="TreeGrafter"/>
</dbReference>
<dbReference type="InterPro" id="IPR012910">
    <property type="entry name" value="Plug_dom"/>
</dbReference>
<dbReference type="InterPro" id="IPR037066">
    <property type="entry name" value="Plug_dom_sf"/>
</dbReference>
<keyword evidence="5 12" id="KW-0732">Signal</keyword>
<keyword evidence="16" id="KW-1185">Reference proteome</keyword>
<dbReference type="Gene3D" id="2.60.40.1120">
    <property type="entry name" value="Carboxypeptidase-like, regulatory domain"/>
    <property type="match status" value="1"/>
</dbReference>
<dbReference type="Gene3D" id="2.170.130.10">
    <property type="entry name" value="TonB-dependent receptor, plug domain"/>
    <property type="match status" value="1"/>
</dbReference>
<evidence type="ECO:0000256" key="8">
    <source>
        <dbReference type="ARBA" id="ARBA00023170"/>
    </source>
</evidence>
<keyword evidence="3 10" id="KW-1134">Transmembrane beta strand</keyword>
<proteinExistence type="inferred from homology"/>
<gene>
    <name evidence="15" type="ORF">DDR33_16700</name>
</gene>
<dbReference type="Pfam" id="PF13715">
    <property type="entry name" value="CarbopepD_reg_2"/>
    <property type="match status" value="1"/>
</dbReference>
<evidence type="ECO:0000256" key="5">
    <source>
        <dbReference type="ARBA" id="ARBA00022729"/>
    </source>
</evidence>
<dbReference type="InterPro" id="IPR039426">
    <property type="entry name" value="TonB-dep_rcpt-like"/>
</dbReference>
<dbReference type="Gene3D" id="2.40.170.20">
    <property type="entry name" value="TonB-dependent receptor, beta-barrel domain"/>
    <property type="match status" value="1"/>
</dbReference>
<evidence type="ECO:0000259" key="13">
    <source>
        <dbReference type="Pfam" id="PF00593"/>
    </source>
</evidence>
<evidence type="ECO:0000313" key="15">
    <source>
        <dbReference type="EMBL" id="PWG79408.1"/>
    </source>
</evidence>
<evidence type="ECO:0000256" key="10">
    <source>
        <dbReference type="PROSITE-ProRule" id="PRU01360"/>
    </source>
</evidence>
<dbReference type="EMBL" id="QEAS01000014">
    <property type="protein sequence ID" value="PWG79408.1"/>
    <property type="molecule type" value="Genomic_DNA"/>
</dbReference>
<dbReference type="Proteomes" id="UP000245647">
    <property type="component" value="Unassembled WGS sequence"/>
</dbReference>
<dbReference type="AlphaFoldDB" id="A0A2U2PDD3"/>
<dbReference type="InterPro" id="IPR036942">
    <property type="entry name" value="Beta-barrel_TonB_sf"/>
</dbReference>
<evidence type="ECO:0000256" key="7">
    <source>
        <dbReference type="ARBA" id="ARBA00023136"/>
    </source>
</evidence>
<keyword evidence="7 10" id="KW-0472">Membrane</keyword>
<protein>
    <submittedName>
        <fullName evidence="15">TonB-dependent receptor</fullName>
    </submittedName>
</protein>
<keyword evidence="2 10" id="KW-0813">Transport</keyword>
<evidence type="ECO:0000259" key="14">
    <source>
        <dbReference type="Pfam" id="PF07715"/>
    </source>
</evidence>
<evidence type="ECO:0000256" key="2">
    <source>
        <dbReference type="ARBA" id="ARBA00022448"/>
    </source>
</evidence>
<dbReference type="Pfam" id="PF00593">
    <property type="entry name" value="TonB_dep_Rec_b-barrel"/>
    <property type="match status" value="1"/>
</dbReference>
<accession>A0A2U2PDD3</accession>
<dbReference type="OrthoDB" id="9795928at2"/>
<dbReference type="RefSeq" id="WP_109416950.1">
    <property type="nucleotide sequence ID" value="NZ_QEAS01000014.1"/>
</dbReference>
<evidence type="ECO:0000313" key="16">
    <source>
        <dbReference type="Proteomes" id="UP000245647"/>
    </source>
</evidence>
<dbReference type="PROSITE" id="PS52016">
    <property type="entry name" value="TONB_DEPENDENT_REC_3"/>
    <property type="match status" value="1"/>
</dbReference>
<feature type="domain" description="TonB-dependent receptor plug" evidence="14">
    <location>
        <begin position="117"/>
        <end position="221"/>
    </location>
</feature>
<sequence>MKKTILFLGWILLSAPLHAQQFVLSGSVLDTKNHPLSGVSVYIDGTTLHSHTDSAGRFHFSGLTERNYQLLAVKPGFRNSKLSVNVNGHVHIRMIMSPLKEQLEEVVVKDRRLEIRKQEESLNVETINRDFIHRNLGGSLMESLKRLPGIKTIGIGSGQSKPLIRGLGFNRVVVIDKGVKHEGQQWGADHGLELDQFAAGEVELIKGAASFIYGSDAIAGVIDVKSTSVPAAHSLGGSVDLTGKSKNNLYGGSINLYGRNERWFFDSRFTGLNYGDYKVPASTLYIYDYAVKLHNNQLRNTAGKENGIHFSSGYLGNRFRSVFYMSNTYSKSGFFANARGLEPRRVDETLHDKSDRDIQLPGQKVRHLKLINKSSLNLGSSKLEAELGYQHNSREEYSHYIGHGYMPPAYPDTMQIPQHLERRYDKHVYSLNLRTQFQAGAHTITVGGNGEYQDNEIGGWGFLAPSFNQIMTGVFVYDKLRLNEKLLLHGALRYDHGSLHIFPYADWFPSGSPGEKLVRAEDMKRSINSLVWSGGLNYNAESGFNMKVNVGRSFRMAIAKELAANGVNYDYFSYEKGNAGLSPEKSYQVDLSTGWTNDKWTVQLSPFFNYFPNYIYLNPTSEFDHANGAGNQIFRYAQSRVRRYGGEVQLKYKVSRTLAAEMLGEYLHSKQLSGDKKGYTLPFSPPPSILFNLTYSPDINDCLRDTYFSIDYRLTAEQNNIVPPERKTPGYKVMNVQAGTRIHLYHRPVIVSLQVQNLFNTRYLVHTSFYRLIGLPEAGRNFVLSVRAPFGKKTQN</sequence>
<evidence type="ECO:0000256" key="11">
    <source>
        <dbReference type="RuleBase" id="RU003357"/>
    </source>
</evidence>
<evidence type="ECO:0000256" key="3">
    <source>
        <dbReference type="ARBA" id="ARBA00022452"/>
    </source>
</evidence>
<dbReference type="SUPFAM" id="SSF56935">
    <property type="entry name" value="Porins"/>
    <property type="match status" value="1"/>
</dbReference>
<name>A0A2U2PDD3_9SPHI</name>
<dbReference type="SUPFAM" id="SSF49464">
    <property type="entry name" value="Carboxypeptidase regulatory domain-like"/>
    <property type="match status" value="1"/>
</dbReference>
<feature type="domain" description="TonB-dependent receptor-like beta-barrel" evidence="13">
    <location>
        <begin position="319"/>
        <end position="758"/>
    </location>
</feature>
<comment type="caution">
    <text evidence="15">The sequence shown here is derived from an EMBL/GenBank/DDBJ whole genome shotgun (WGS) entry which is preliminary data.</text>
</comment>
<dbReference type="Pfam" id="PF07715">
    <property type="entry name" value="Plug"/>
    <property type="match status" value="1"/>
</dbReference>
<dbReference type="PANTHER" id="PTHR30069">
    <property type="entry name" value="TONB-DEPENDENT OUTER MEMBRANE RECEPTOR"/>
    <property type="match status" value="1"/>
</dbReference>
<dbReference type="PANTHER" id="PTHR30069:SF29">
    <property type="entry name" value="HEMOGLOBIN AND HEMOGLOBIN-HAPTOGLOBIN-BINDING PROTEIN 1-RELATED"/>
    <property type="match status" value="1"/>
</dbReference>
<keyword evidence="9 10" id="KW-0998">Cell outer membrane</keyword>
<comment type="similarity">
    <text evidence="10 11">Belongs to the TonB-dependent receptor family.</text>
</comment>
<reference evidence="15 16" key="1">
    <citation type="submission" date="2018-04" db="EMBL/GenBank/DDBJ databases">
        <title>Pedobacter chongqingensis sp. nov., isolated from a rottenly hemp rope.</title>
        <authorList>
            <person name="Cai Y."/>
        </authorList>
    </citation>
    <scope>NUCLEOTIDE SEQUENCE [LARGE SCALE GENOMIC DNA]</scope>
    <source>
        <strain evidence="15 16">FJ4-8</strain>
    </source>
</reference>
<keyword evidence="6 11" id="KW-0798">TonB box</keyword>
<feature type="chain" id="PRO_5015464998" evidence="12">
    <location>
        <begin position="20"/>
        <end position="796"/>
    </location>
</feature>
<dbReference type="InterPro" id="IPR000531">
    <property type="entry name" value="Beta-barrel_TonB"/>
</dbReference>
<dbReference type="GO" id="GO:0009279">
    <property type="term" value="C:cell outer membrane"/>
    <property type="evidence" value="ECO:0007669"/>
    <property type="project" value="UniProtKB-SubCell"/>
</dbReference>